<gene>
    <name evidence="2" type="ORF">NKR23_g2345</name>
</gene>
<accession>A0AA38S2I8</accession>
<name>A0AA38S2I8_9PEZI</name>
<organism evidence="2 3">
    <name type="scientific">Pleurostoma richardsiae</name>
    <dbReference type="NCBI Taxonomy" id="41990"/>
    <lineage>
        <taxon>Eukaryota</taxon>
        <taxon>Fungi</taxon>
        <taxon>Dikarya</taxon>
        <taxon>Ascomycota</taxon>
        <taxon>Pezizomycotina</taxon>
        <taxon>Sordariomycetes</taxon>
        <taxon>Sordariomycetidae</taxon>
        <taxon>Calosphaeriales</taxon>
        <taxon>Pleurostomataceae</taxon>
        <taxon>Pleurostoma</taxon>
    </lineage>
</organism>
<evidence type="ECO:0000256" key="1">
    <source>
        <dbReference type="SAM" id="MobiDB-lite"/>
    </source>
</evidence>
<comment type="caution">
    <text evidence="2">The sequence shown here is derived from an EMBL/GenBank/DDBJ whole genome shotgun (WGS) entry which is preliminary data.</text>
</comment>
<proteinExistence type="predicted"/>
<dbReference type="Proteomes" id="UP001174694">
    <property type="component" value="Unassembled WGS sequence"/>
</dbReference>
<feature type="region of interest" description="Disordered" evidence="1">
    <location>
        <begin position="1"/>
        <end position="26"/>
    </location>
</feature>
<sequence length="540" mass="57884">MASSSTSLSRSRSLRKPTAGVGGGGDVAATALRSEARNTSPSSLSLCGLQHFWRRSEDTTEAHLGRPWKGTLDEEGADTAFRYRIDKGWTELSDHRRTPPLADDINDRPYSSHISVCAESPVTANHIGGDTIIWHGGQTPRSGTHSGQVFRDSTHSLHSLAPSHVHISNILPDGARQPPSRHNPQQRPLLVPPPPPSLAAQCQPLGPPSHSIHSIHNLLRLGVHDYSDDTPQALGDRHYSPARSLAPKPLTATFLAPPSPSKLPANVAASAETARLQAQLLQLHLLHRGAPAVDAAWRASAQRALRGRFVALAADSADLAAEERSLAERENAAAMRAWGGGQLEEKVQALDGVLSGLWSLGEPVGKYARVVRRFERWLDRTVDVVEARRRWEGGGAGAGATELLPTRGEDGAAGEEGELEALFVGELGAQWKEECAGLARKLDGWRRQLWELGPAEDETIAPEEGAADTIGAGRGPSSLARILHGCAALVADMLAELGAMEQIERDAVAQETEWVRRMSREEDGAGGRGAAKAGAIWRAF</sequence>
<dbReference type="AlphaFoldDB" id="A0AA38S2I8"/>
<feature type="compositionally biased region" description="Low complexity" evidence="1">
    <location>
        <begin position="1"/>
        <end position="11"/>
    </location>
</feature>
<dbReference type="EMBL" id="JANBVO010000004">
    <property type="protein sequence ID" value="KAJ9154919.1"/>
    <property type="molecule type" value="Genomic_DNA"/>
</dbReference>
<evidence type="ECO:0000313" key="2">
    <source>
        <dbReference type="EMBL" id="KAJ9154919.1"/>
    </source>
</evidence>
<reference evidence="2" key="1">
    <citation type="submission" date="2022-07" db="EMBL/GenBank/DDBJ databases">
        <title>Fungi with potential for degradation of polypropylene.</title>
        <authorList>
            <person name="Gostincar C."/>
        </authorList>
    </citation>
    <scope>NUCLEOTIDE SEQUENCE</scope>
    <source>
        <strain evidence="2">EXF-13308</strain>
    </source>
</reference>
<evidence type="ECO:0000313" key="3">
    <source>
        <dbReference type="Proteomes" id="UP001174694"/>
    </source>
</evidence>
<feature type="region of interest" description="Disordered" evidence="1">
    <location>
        <begin position="169"/>
        <end position="209"/>
    </location>
</feature>
<protein>
    <submittedName>
        <fullName evidence="2">Aga1 a-agglutinin anchor subunit</fullName>
    </submittedName>
</protein>
<keyword evidence="3" id="KW-1185">Reference proteome</keyword>